<dbReference type="Pfam" id="PF13191">
    <property type="entry name" value="AAA_16"/>
    <property type="match status" value="1"/>
</dbReference>
<dbReference type="Gene3D" id="3.30.200.20">
    <property type="entry name" value="Phosphorylase Kinase, domain 1"/>
    <property type="match status" value="1"/>
</dbReference>
<dbReference type="Proteomes" id="UP000619260">
    <property type="component" value="Unassembled WGS sequence"/>
</dbReference>
<dbReference type="Pfam" id="PF00990">
    <property type="entry name" value="GGDEF"/>
    <property type="match status" value="1"/>
</dbReference>
<dbReference type="InterPro" id="IPR000160">
    <property type="entry name" value="GGDEF_dom"/>
</dbReference>
<dbReference type="InterPro" id="IPR000719">
    <property type="entry name" value="Prot_kinase_dom"/>
</dbReference>
<dbReference type="SUPFAM" id="SSF52540">
    <property type="entry name" value="P-loop containing nucleoside triphosphate hydrolases"/>
    <property type="match status" value="1"/>
</dbReference>
<dbReference type="RefSeq" id="WP_203896723.1">
    <property type="nucleotide sequence ID" value="NZ_BOPF01000001.1"/>
</dbReference>
<dbReference type="SMART" id="SM00065">
    <property type="entry name" value="GAF"/>
    <property type="match status" value="2"/>
</dbReference>
<evidence type="ECO:0000259" key="3">
    <source>
        <dbReference type="PROSITE" id="PS50011"/>
    </source>
</evidence>
<dbReference type="Gene3D" id="3.30.70.270">
    <property type="match status" value="1"/>
</dbReference>
<dbReference type="CDD" id="cd01949">
    <property type="entry name" value="GGDEF"/>
    <property type="match status" value="1"/>
</dbReference>
<dbReference type="Gene3D" id="1.10.510.10">
    <property type="entry name" value="Transferase(Phosphotransferase) domain 1"/>
    <property type="match status" value="1"/>
</dbReference>
<name>A0A8J3YFH6_9ACTN</name>
<dbReference type="CDD" id="cd14014">
    <property type="entry name" value="STKc_PknB_like"/>
    <property type="match status" value="1"/>
</dbReference>
<dbReference type="InterPro" id="IPR041664">
    <property type="entry name" value="AAA_16"/>
</dbReference>
<dbReference type="InterPro" id="IPR029016">
    <property type="entry name" value="GAF-like_dom_sf"/>
</dbReference>
<dbReference type="PROSITE" id="PS50887">
    <property type="entry name" value="GGDEF"/>
    <property type="match status" value="1"/>
</dbReference>
<organism evidence="5 6">
    <name type="scientific">Virgisporangium aliadipatigenens</name>
    <dbReference type="NCBI Taxonomy" id="741659"/>
    <lineage>
        <taxon>Bacteria</taxon>
        <taxon>Bacillati</taxon>
        <taxon>Actinomycetota</taxon>
        <taxon>Actinomycetes</taxon>
        <taxon>Micromonosporales</taxon>
        <taxon>Micromonosporaceae</taxon>
        <taxon>Virgisporangium</taxon>
    </lineage>
</organism>
<dbReference type="InterPro" id="IPR011009">
    <property type="entry name" value="Kinase-like_dom_sf"/>
</dbReference>
<dbReference type="Gene3D" id="3.40.50.300">
    <property type="entry name" value="P-loop containing nucleotide triphosphate hydrolases"/>
    <property type="match status" value="1"/>
</dbReference>
<keyword evidence="6" id="KW-1185">Reference proteome</keyword>
<evidence type="ECO:0000313" key="6">
    <source>
        <dbReference type="Proteomes" id="UP000619260"/>
    </source>
</evidence>
<dbReference type="FunFam" id="3.30.70.270:FF:000001">
    <property type="entry name" value="Diguanylate cyclase domain protein"/>
    <property type="match status" value="1"/>
</dbReference>
<feature type="region of interest" description="Disordered" evidence="2">
    <location>
        <begin position="1441"/>
        <end position="1463"/>
    </location>
</feature>
<dbReference type="SMART" id="SM00267">
    <property type="entry name" value="GGDEF"/>
    <property type="match status" value="1"/>
</dbReference>
<proteinExistence type="predicted"/>
<dbReference type="GO" id="GO:0005886">
    <property type="term" value="C:plasma membrane"/>
    <property type="evidence" value="ECO:0007669"/>
    <property type="project" value="TreeGrafter"/>
</dbReference>
<gene>
    <name evidence="5" type="ORF">Val02_00010</name>
</gene>
<dbReference type="InterPro" id="IPR043128">
    <property type="entry name" value="Rev_trsase/Diguanyl_cyclase"/>
</dbReference>
<dbReference type="EMBL" id="BOPF01000001">
    <property type="protein sequence ID" value="GIJ43115.1"/>
    <property type="molecule type" value="Genomic_DNA"/>
</dbReference>
<dbReference type="PROSITE" id="PS00108">
    <property type="entry name" value="PROTEIN_KINASE_ST"/>
    <property type="match status" value="1"/>
</dbReference>
<dbReference type="PANTHER" id="PTHR45138:SF9">
    <property type="entry name" value="DIGUANYLATE CYCLASE DGCM-RELATED"/>
    <property type="match status" value="1"/>
</dbReference>
<feature type="domain" description="Protein kinase" evidence="3">
    <location>
        <begin position="1"/>
        <end position="254"/>
    </location>
</feature>
<dbReference type="InterPro" id="IPR008271">
    <property type="entry name" value="Ser/Thr_kinase_AS"/>
</dbReference>
<dbReference type="InterPro" id="IPR003018">
    <property type="entry name" value="GAF"/>
</dbReference>
<dbReference type="Gene3D" id="3.30.450.40">
    <property type="match status" value="2"/>
</dbReference>
<sequence>MLSELGSGADATVLRVRRIADGGTYALKVIDRESADPDAATTALCREAALLAGVHHPDLVAVHEVGVRDGRPFLVMDLVEGRSLARLLDGGPMPADQVTALALDLADPLSALHRAGLVHRDVKPGNVMVRTDGRFRLIDFGMAAREVADGSDVAVGTLVYSAPEQSGTLRRAVDARSDLYSLGVVLYECLAGRPPFAGPDVGELLHMHAVVPPPDLAALVPDAPPKLVAAIMRLLAKEPDDRYQTGTDLIAELTGRPHRHRREQIVGRAQETAALRERWEAAKQGAGGTVALHGGSGFGKSRLLRELTERAQGIVLCGSGTRDDPVPMGPLRRAFDGWLRQVDALPAGARARTHERIRACAGASGPVLAAFSEGLAAVLGPAGPPEEQFASTVADFLVALAREGDGLLLALDDADWLDPASRRVLGHLADDADGAPLLVVVAGREPSAIADPDMELAIGPLAVGDVAALVCALLPGTQPDDALTKHLVTRSRGNPFVVREYLRAVADAGLVRPFWGRWVLDEAGLDALALPQDALGLLLSRLDALSEPSVAVLATAAVAGSDVAPEVLTEVLGRPADDVRAALREAVRLGLVEQRAGGGYAFLHVGLRDALAARLDRPTVEATHLAIADALSTVEEPPPERVFAIARHYLAAGAAVPATRALPAYVAAGELALRGNAPADAVTFLGRARELAGAPSVALLHDLGTALMHVGRFGDAAAVLEEAVELENDPLRRAELLVTLSDVCWAGWRVLDGSATLRRGLAELGVRMPRRRSVLLVTTFVMIFGVVFTQLLGLGSSSLQGTERRRRELAADLYTRGFNLSGLEGRIDLWLGYGVRAIYWGNRLGHGKPYAQGQYLLGIFANVLRMRGVARSAFDRMNADPAVTEPGLRALTIYGRALSEYILGTGPAAPVARALSEHGRFLDVGTYSEGAFALAVDAVNQGRNAEAARVADLARRRMVTGSGELSALSLIPVVGAAAQGRLADAARDLEALDRDLGGANGRTVQIYASAARIQVLSEQQEIGTAFDEAADAYEAVGGHPRMMRRPLRATLRLVATGRIAQYRAATEAADRAERLAQARAAVKRLATAAQDPAARSYLACVRADLFVATGRPERALAVLGADVAVHRPPAPLIEFERARVRARALVALEADRLAIREVRTALEIAEEEGWPHRHGWVAAEFGSLLSGRRHASSAHASSSPGSVGDDRRRLRALEHLSAAASRVLDPDRLARVALDEIIRLLHADRAHLFLTAPSDDRLVPHLGRDAAGNDIGELSGYSTSLVEKVRLGREPLVVTGTDEGAALGAQSVVLHGLRSIMIAPLLLDDRLLGVVYLDSKVAKGLFSAADAGTLNALAGHIAVALETARTAQLEISVQVAQRQRDLADRLRAAFEAMSDTLDPATVLARLIHWAGAVVSNQGVWLVAVRGQDTVVGHLAADGTLVERPTPDDPALGPLLATAGPTTDPPLPGDLAERAPEAAAWAALPLRSRNADLGVLIVASAAAERLDDELEVAGAVVAQGMTAYVNASLFARVRELATKDELTGVANRRHLFELAEREVAAATRYDRPIVAMMLDVDHFKRVNDTYGHPSGDDVIREVAQRMRAELRQVDLLGRYGGEEFAVVVPGADRAAGRVLAERIREKVAAVPVPTRTGPVTVTISVGLAERAGATEDLASVLARADEALYAAKQAGRNRVWDDGSREGAATLPA</sequence>
<comment type="caution">
    <text evidence="5">The sequence shown here is derived from an EMBL/GenBank/DDBJ whole genome shotgun (WGS) entry which is preliminary data.</text>
</comment>
<evidence type="ECO:0000256" key="2">
    <source>
        <dbReference type="SAM" id="MobiDB-lite"/>
    </source>
</evidence>
<dbReference type="SUPFAM" id="SSF55073">
    <property type="entry name" value="Nucleotide cyclase"/>
    <property type="match status" value="1"/>
</dbReference>
<dbReference type="SMART" id="SM00220">
    <property type="entry name" value="S_TKc"/>
    <property type="match status" value="1"/>
</dbReference>
<dbReference type="InterPro" id="IPR029787">
    <property type="entry name" value="Nucleotide_cyclase"/>
</dbReference>
<dbReference type="GO" id="GO:0043709">
    <property type="term" value="P:cell adhesion involved in single-species biofilm formation"/>
    <property type="evidence" value="ECO:0007669"/>
    <property type="project" value="TreeGrafter"/>
</dbReference>
<dbReference type="PANTHER" id="PTHR45138">
    <property type="entry name" value="REGULATORY COMPONENTS OF SENSORY TRANSDUCTION SYSTEM"/>
    <property type="match status" value="1"/>
</dbReference>
<dbReference type="Pfam" id="PF01590">
    <property type="entry name" value="GAF"/>
    <property type="match status" value="1"/>
</dbReference>
<accession>A0A8J3YFH6</accession>
<evidence type="ECO:0000256" key="1">
    <source>
        <dbReference type="ARBA" id="ARBA00004167"/>
    </source>
</evidence>
<evidence type="ECO:0000313" key="5">
    <source>
        <dbReference type="EMBL" id="GIJ43115.1"/>
    </source>
</evidence>
<evidence type="ECO:0000259" key="4">
    <source>
        <dbReference type="PROSITE" id="PS50887"/>
    </source>
</evidence>
<dbReference type="SUPFAM" id="SSF56112">
    <property type="entry name" value="Protein kinase-like (PK-like)"/>
    <property type="match status" value="1"/>
</dbReference>
<reference evidence="5" key="1">
    <citation type="submission" date="2021-01" db="EMBL/GenBank/DDBJ databases">
        <title>Whole genome shotgun sequence of Virgisporangium aliadipatigenens NBRC 105644.</title>
        <authorList>
            <person name="Komaki H."/>
            <person name="Tamura T."/>
        </authorList>
    </citation>
    <scope>NUCLEOTIDE SEQUENCE</scope>
    <source>
        <strain evidence="5">NBRC 105644</strain>
    </source>
</reference>
<dbReference type="InterPro" id="IPR050469">
    <property type="entry name" value="Diguanylate_Cyclase"/>
</dbReference>
<dbReference type="GO" id="GO:1902201">
    <property type="term" value="P:negative regulation of bacterial-type flagellum-dependent cell motility"/>
    <property type="evidence" value="ECO:0007669"/>
    <property type="project" value="TreeGrafter"/>
</dbReference>
<dbReference type="SUPFAM" id="SSF55781">
    <property type="entry name" value="GAF domain-like"/>
    <property type="match status" value="2"/>
</dbReference>
<dbReference type="PROSITE" id="PS50011">
    <property type="entry name" value="PROTEIN_KINASE_DOM"/>
    <property type="match status" value="1"/>
</dbReference>
<dbReference type="GO" id="GO:0052621">
    <property type="term" value="F:diguanylate cyclase activity"/>
    <property type="evidence" value="ECO:0007669"/>
    <property type="project" value="TreeGrafter"/>
</dbReference>
<dbReference type="Pfam" id="PF00069">
    <property type="entry name" value="Pkinase"/>
    <property type="match status" value="1"/>
</dbReference>
<evidence type="ECO:0008006" key="7">
    <source>
        <dbReference type="Google" id="ProtNLM"/>
    </source>
</evidence>
<dbReference type="InterPro" id="IPR027417">
    <property type="entry name" value="P-loop_NTPase"/>
</dbReference>
<comment type="subcellular location">
    <subcellularLocation>
        <location evidence="1">Membrane</location>
        <topology evidence="1">Single-pass membrane protein</topology>
    </subcellularLocation>
</comment>
<feature type="domain" description="GGDEF" evidence="4">
    <location>
        <begin position="1566"/>
        <end position="1699"/>
    </location>
</feature>
<dbReference type="GO" id="GO:0004672">
    <property type="term" value="F:protein kinase activity"/>
    <property type="evidence" value="ECO:0007669"/>
    <property type="project" value="InterPro"/>
</dbReference>
<protein>
    <recommendedName>
        <fullName evidence="7">Non-specific serine/threonine protein kinase</fullName>
    </recommendedName>
</protein>
<dbReference type="GO" id="GO:0005524">
    <property type="term" value="F:ATP binding"/>
    <property type="evidence" value="ECO:0007669"/>
    <property type="project" value="InterPro"/>
</dbReference>
<dbReference type="NCBIfam" id="TIGR00254">
    <property type="entry name" value="GGDEF"/>
    <property type="match status" value="1"/>
</dbReference>